<organism evidence="4 5">
    <name type="scientific">Brassica carinata</name>
    <name type="common">Ethiopian mustard</name>
    <name type="synonym">Abyssinian cabbage</name>
    <dbReference type="NCBI Taxonomy" id="52824"/>
    <lineage>
        <taxon>Eukaryota</taxon>
        <taxon>Viridiplantae</taxon>
        <taxon>Streptophyta</taxon>
        <taxon>Embryophyta</taxon>
        <taxon>Tracheophyta</taxon>
        <taxon>Spermatophyta</taxon>
        <taxon>Magnoliopsida</taxon>
        <taxon>eudicotyledons</taxon>
        <taxon>Gunneridae</taxon>
        <taxon>Pentapetalae</taxon>
        <taxon>rosids</taxon>
        <taxon>malvids</taxon>
        <taxon>Brassicales</taxon>
        <taxon>Brassicaceae</taxon>
        <taxon>Brassiceae</taxon>
        <taxon>Brassica</taxon>
    </lineage>
</organism>
<keyword evidence="5" id="KW-1185">Reference proteome</keyword>
<evidence type="ECO:0000313" key="5">
    <source>
        <dbReference type="Proteomes" id="UP000886595"/>
    </source>
</evidence>
<dbReference type="EMBL" id="JAAMPC010000001">
    <property type="protein sequence ID" value="KAG2329553.1"/>
    <property type="molecule type" value="Genomic_DNA"/>
</dbReference>
<dbReference type="OrthoDB" id="1915057at2759"/>
<dbReference type="InterPro" id="IPR000048">
    <property type="entry name" value="IQ_motif_EF-hand-BS"/>
</dbReference>
<feature type="region of interest" description="Disordered" evidence="3">
    <location>
        <begin position="422"/>
        <end position="476"/>
    </location>
</feature>
<evidence type="ECO:0000313" key="4">
    <source>
        <dbReference type="EMBL" id="KAG2329553.1"/>
    </source>
</evidence>
<evidence type="ECO:0000256" key="3">
    <source>
        <dbReference type="SAM" id="MobiDB-lite"/>
    </source>
</evidence>
<dbReference type="Proteomes" id="UP000886595">
    <property type="component" value="Unassembled WGS sequence"/>
</dbReference>
<evidence type="ECO:0000256" key="2">
    <source>
        <dbReference type="ARBA" id="ARBA00024341"/>
    </source>
</evidence>
<dbReference type="PROSITE" id="PS50096">
    <property type="entry name" value="IQ"/>
    <property type="match status" value="2"/>
</dbReference>
<dbReference type="PANTHER" id="PTHR32295:SF33">
    <property type="entry name" value="PROTEIN IQ-DOMAIN 21"/>
    <property type="match status" value="1"/>
</dbReference>
<feature type="compositionally biased region" description="Low complexity" evidence="3">
    <location>
        <begin position="422"/>
        <end position="441"/>
    </location>
</feature>
<feature type="compositionally biased region" description="Pro residues" evidence="3">
    <location>
        <begin position="313"/>
        <end position="322"/>
    </location>
</feature>
<evidence type="ECO:0008006" key="6">
    <source>
        <dbReference type="Google" id="ProtNLM"/>
    </source>
</evidence>
<feature type="region of interest" description="Disordered" evidence="3">
    <location>
        <begin position="196"/>
        <end position="221"/>
    </location>
</feature>
<keyword evidence="1" id="KW-0112">Calmodulin-binding</keyword>
<feature type="region of interest" description="Disordered" evidence="3">
    <location>
        <begin position="1"/>
        <end position="35"/>
    </location>
</feature>
<dbReference type="PANTHER" id="PTHR32295">
    <property type="entry name" value="IQ-DOMAIN 5-RELATED"/>
    <property type="match status" value="1"/>
</dbReference>
<feature type="compositionally biased region" description="Low complexity" evidence="3">
    <location>
        <begin position="323"/>
        <end position="334"/>
    </location>
</feature>
<feature type="compositionally biased region" description="Low complexity" evidence="3">
    <location>
        <begin position="303"/>
        <end position="312"/>
    </location>
</feature>
<accession>A0A8X7WET8</accession>
<dbReference type="Gene3D" id="1.20.5.190">
    <property type="match status" value="1"/>
</dbReference>
<dbReference type="Pfam" id="PF00612">
    <property type="entry name" value="IQ"/>
    <property type="match status" value="1"/>
</dbReference>
<comment type="caution">
    <text evidence="4">The sequence shown here is derived from an EMBL/GenBank/DDBJ whole genome shotgun (WGS) entry which is preliminary data.</text>
</comment>
<feature type="region of interest" description="Disordered" evidence="3">
    <location>
        <begin position="298"/>
        <end position="342"/>
    </location>
</feature>
<comment type="similarity">
    <text evidence="2">Belongs to the IQD family.</text>
</comment>
<evidence type="ECO:0000256" key="1">
    <source>
        <dbReference type="ARBA" id="ARBA00022860"/>
    </source>
</evidence>
<reference evidence="4 5" key="1">
    <citation type="submission" date="2020-02" db="EMBL/GenBank/DDBJ databases">
        <authorList>
            <person name="Ma Q."/>
            <person name="Huang Y."/>
            <person name="Song X."/>
            <person name="Pei D."/>
        </authorList>
    </citation>
    <scope>NUCLEOTIDE SEQUENCE [LARGE SCALE GENOMIC DNA]</scope>
    <source>
        <strain evidence="4">Sxm20200214</strain>
        <tissue evidence="4">Leaf</tissue>
    </source>
</reference>
<sequence>MGKKGSGGWFSTVKKKVFRSSPKDSKRENNISNNTAVRWQQQHDTQEVVSFENFPAGSSPEISHDVESTASTPETTVGERKHAMAVAIATAAAAEAAVAAAQAAAKVVRLAGYNRQTEEDTAAVLIQSHYRGYLARRALRALKGLVRLQALVRGNHVRKQAQMTMKCMQALVRVQGRVRARRLQVAHDRFKKQFEEEERRSGMEKLTNGSTNLQTEREKPKQFYEVNRTSLYQTPGKEKEKSEGMMKRERALAYAYTYQRQMQHTYDDETIGLSVNGPDRTQWGWNWLDHWMSSQPYTGRHTGPGSSPGPGSYNPPPYPPFPTAAATTAGTTTPDDVSEKTVEMDVTTPTSLKDRIIGLTDREYIDFGSYRQSHKQRKSPSHIPSYMTPTASAKAKVRDQDTTVKLQGTSFGPYWNSSTKNGSINGSGCDSSSSGGVVAAGYPGPRSPNPKMDFRKLVSPSQSPTGFGKRGWRHDL</sequence>
<dbReference type="CDD" id="cd23767">
    <property type="entry name" value="IQCD"/>
    <property type="match status" value="1"/>
</dbReference>
<gene>
    <name evidence="4" type="ORF">Bca52824_000733</name>
</gene>
<dbReference type="SMART" id="SM00015">
    <property type="entry name" value="IQ"/>
    <property type="match status" value="2"/>
</dbReference>
<name>A0A8X7WET8_BRACI</name>
<protein>
    <recommendedName>
        <fullName evidence="6">DUF4005 domain-containing protein</fullName>
    </recommendedName>
</protein>
<dbReference type="GO" id="GO:0005516">
    <property type="term" value="F:calmodulin binding"/>
    <property type="evidence" value="ECO:0007669"/>
    <property type="project" value="UniProtKB-KW"/>
</dbReference>
<dbReference type="AlphaFoldDB" id="A0A8X7WET8"/>
<proteinExistence type="inferred from homology"/>
<feature type="region of interest" description="Disordered" evidence="3">
    <location>
        <begin position="54"/>
        <end position="75"/>
    </location>
</feature>